<organism evidence="3 4">
    <name type="scientific">Asparagus officinalis</name>
    <name type="common">Garden asparagus</name>
    <dbReference type="NCBI Taxonomy" id="4686"/>
    <lineage>
        <taxon>Eukaryota</taxon>
        <taxon>Viridiplantae</taxon>
        <taxon>Streptophyta</taxon>
        <taxon>Embryophyta</taxon>
        <taxon>Tracheophyta</taxon>
        <taxon>Spermatophyta</taxon>
        <taxon>Magnoliopsida</taxon>
        <taxon>Liliopsida</taxon>
        <taxon>Asparagales</taxon>
        <taxon>Asparagaceae</taxon>
        <taxon>Asparagoideae</taxon>
        <taxon>Asparagus</taxon>
    </lineage>
</organism>
<evidence type="ECO:0000256" key="1">
    <source>
        <dbReference type="ARBA" id="ARBA00022737"/>
    </source>
</evidence>
<evidence type="ECO:0000313" key="4">
    <source>
        <dbReference type="Proteomes" id="UP000243459"/>
    </source>
</evidence>
<dbReference type="AlphaFoldDB" id="A0A5P1F582"/>
<proteinExistence type="predicted"/>
<keyword evidence="1 2" id="KW-0677">Repeat</keyword>
<dbReference type="GO" id="GO:0016597">
    <property type="term" value="F:amino acid binding"/>
    <property type="evidence" value="ECO:0007669"/>
    <property type="project" value="UniProtKB-UniRule"/>
</dbReference>
<dbReference type="InterPro" id="IPR045865">
    <property type="entry name" value="ACT-like_dom_sf"/>
</dbReference>
<dbReference type="SUPFAM" id="SSF55021">
    <property type="entry name" value="ACT-like"/>
    <property type="match status" value="1"/>
</dbReference>
<reference evidence="4" key="1">
    <citation type="journal article" date="2017" name="Nat. Commun.">
        <title>The asparagus genome sheds light on the origin and evolution of a young Y chromosome.</title>
        <authorList>
            <person name="Harkess A."/>
            <person name="Zhou J."/>
            <person name="Xu C."/>
            <person name="Bowers J.E."/>
            <person name="Van der Hulst R."/>
            <person name="Ayyampalayam S."/>
            <person name="Mercati F."/>
            <person name="Riccardi P."/>
            <person name="McKain M.R."/>
            <person name="Kakrana A."/>
            <person name="Tang H."/>
            <person name="Ray J."/>
            <person name="Groenendijk J."/>
            <person name="Arikit S."/>
            <person name="Mathioni S.M."/>
            <person name="Nakano M."/>
            <person name="Shan H."/>
            <person name="Telgmann-Rauber A."/>
            <person name="Kanno A."/>
            <person name="Yue Z."/>
            <person name="Chen H."/>
            <person name="Li W."/>
            <person name="Chen Y."/>
            <person name="Xu X."/>
            <person name="Zhang Y."/>
            <person name="Luo S."/>
            <person name="Chen H."/>
            <person name="Gao J."/>
            <person name="Mao Z."/>
            <person name="Pires J.C."/>
            <person name="Luo M."/>
            <person name="Kudrna D."/>
            <person name="Wing R.A."/>
            <person name="Meyers B.C."/>
            <person name="Yi K."/>
            <person name="Kong H."/>
            <person name="Lavrijsen P."/>
            <person name="Sunseri F."/>
            <person name="Falavigna A."/>
            <person name="Ye Y."/>
            <person name="Leebens-Mack J.H."/>
            <person name="Chen G."/>
        </authorList>
    </citation>
    <scope>NUCLEOTIDE SEQUENCE [LARGE SCALE GENOMIC DNA]</scope>
    <source>
        <strain evidence="4">cv. DH0086</strain>
    </source>
</reference>
<sequence length="118" mass="13214">MRVVINNVACSTTTIIKVDSAQKQGLHLEAVWVLSDLNLWIRKAYISSDGQWFMDAFHVTDHLPRKLADDRVIAYLEQSLNDSDLELRSDSFAGLELTGTDHLVLELTGLRSGIDSDI</sequence>
<protein>
    <recommendedName>
        <fullName evidence="2">ACT domain-containing protein ACR</fullName>
    </recommendedName>
    <alternativeName>
        <fullName evidence="2">Protein ACT DOMAIN REPEATS</fullName>
    </alternativeName>
</protein>
<dbReference type="PANTHER" id="PTHR31096">
    <property type="entry name" value="ACT DOMAIN-CONTAINING PROTEIN ACR4-RELATED"/>
    <property type="match status" value="1"/>
</dbReference>
<dbReference type="EMBL" id="CM007384">
    <property type="protein sequence ID" value="ONK73535.1"/>
    <property type="molecule type" value="Genomic_DNA"/>
</dbReference>
<dbReference type="OMA" id="VINNVAC"/>
<comment type="function">
    <text evidence="2">Binds amino acids.</text>
</comment>
<evidence type="ECO:0000256" key="2">
    <source>
        <dbReference type="RuleBase" id="RU369043"/>
    </source>
</evidence>
<gene>
    <name evidence="3" type="ORF">A4U43_C04F32640</name>
</gene>
<keyword evidence="4" id="KW-1185">Reference proteome</keyword>
<evidence type="ECO:0000313" key="3">
    <source>
        <dbReference type="EMBL" id="ONK73535.1"/>
    </source>
</evidence>
<dbReference type="PANTHER" id="PTHR31096:SF6">
    <property type="entry name" value="ACT DOMAIN-CONTAINING PROTEIN ACR8"/>
    <property type="match status" value="1"/>
</dbReference>
<dbReference type="Proteomes" id="UP000243459">
    <property type="component" value="Chromosome 4"/>
</dbReference>
<dbReference type="InterPro" id="IPR040217">
    <property type="entry name" value="ACR1-12"/>
</dbReference>
<accession>A0A5P1F582</accession>
<dbReference type="Gramene" id="ONK73535">
    <property type="protein sequence ID" value="ONK73535"/>
    <property type="gene ID" value="A4U43_C04F32640"/>
</dbReference>
<name>A0A5P1F582_ASPOF</name>